<keyword evidence="10 13" id="KW-0648">Protein biosynthesis</keyword>
<evidence type="ECO:0000259" key="14">
    <source>
        <dbReference type="SMART" id="SM00840"/>
    </source>
</evidence>
<dbReference type="OrthoDB" id="9815130at2"/>
<dbReference type="SMART" id="SM00840">
    <property type="entry name" value="DALR_2"/>
    <property type="match status" value="1"/>
</dbReference>
<evidence type="ECO:0000256" key="8">
    <source>
        <dbReference type="ARBA" id="ARBA00022833"/>
    </source>
</evidence>
<reference evidence="15 16" key="1">
    <citation type="submission" date="2019-04" db="EMBL/GenBank/DDBJ databases">
        <title>Cohnella sp. nov. isolated from preserved vegetables.</title>
        <authorList>
            <person name="Lin S.-Y."/>
            <person name="Hung M.-H."/>
            <person name="Young C.-C."/>
        </authorList>
    </citation>
    <scope>NUCLEOTIDE SEQUENCE [LARGE SCALE GENOMIC DNA]</scope>
    <source>
        <strain evidence="15 16">CC-MHH1044</strain>
    </source>
</reference>
<dbReference type="GO" id="GO:0004817">
    <property type="term" value="F:cysteine-tRNA ligase activity"/>
    <property type="evidence" value="ECO:0007669"/>
    <property type="project" value="UniProtKB-UniRule"/>
</dbReference>
<dbReference type="RefSeq" id="WP_136370185.1">
    <property type="nucleotide sequence ID" value="NZ_SSOB01000014.1"/>
</dbReference>
<comment type="similarity">
    <text evidence="2 13">Belongs to the class-I aminoacyl-tRNA synthetase family.</text>
</comment>
<dbReference type="PANTHER" id="PTHR10890:SF3">
    <property type="entry name" value="CYSTEINE--TRNA LIGASE, CYTOPLASMIC"/>
    <property type="match status" value="1"/>
</dbReference>
<dbReference type="GO" id="GO:0006423">
    <property type="term" value="P:cysteinyl-tRNA aminoacylation"/>
    <property type="evidence" value="ECO:0007669"/>
    <property type="project" value="UniProtKB-UniRule"/>
</dbReference>
<feature type="domain" description="Cysteinyl-tRNA synthetase class Ia DALR" evidence="14">
    <location>
        <begin position="355"/>
        <end position="420"/>
    </location>
</feature>
<dbReference type="Gene3D" id="3.40.50.620">
    <property type="entry name" value="HUPs"/>
    <property type="match status" value="1"/>
</dbReference>
<name>A0A4S4BX72_9BACL</name>
<keyword evidence="7 13" id="KW-0547">Nucleotide-binding</keyword>
<evidence type="ECO:0000256" key="5">
    <source>
        <dbReference type="ARBA" id="ARBA00022598"/>
    </source>
</evidence>
<dbReference type="PRINTS" id="PR00983">
    <property type="entry name" value="TRNASYNTHCYS"/>
</dbReference>
<comment type="caution">
    <text evidence="15">The sequence shown here is derived from an EMBL/GenBank/DDBJ whole genome shotgun (WGS) entry which is preliminary data.</text>
</comment>
<keyword evidence="8 13" id="KW-0862">Zinc</keyword>
<feature type="binding site" evidence="13">
    <location>
        <position position="234"/>
    </location>
    <ligand>
        <name>Zn(2+)</name>
        <dbReference type="ChEBI" id="CHEBI:29105"/>
    </ligand>
</feature>
<dbReference type="Pfam" id="PF01406">
    <property type="entry name" value="tRNA-synt_1e"/>
    <property type="match status" value="1"/>
</dbReference>
<dbReference type="SUPFAM" id="SSF52374">
    <property type="entry name" value="Nucleotidylyl transferase"/>
    <property type="match status" value="1"/>
</dbReference>
<dbReference type="InterPro" id="IPR014729">
    <property type="entry name" value="Rossmann-like_a/b/a_fold"/>
</dbReference>
<dbReference type="Proteomes" id="UP000310636">
    <property type="component" value="Unassembled WGS sequence"/>
</dbReference>
<dbReference type="SUPFAM" id="SSF47323">
    <property type="entry name" value="Anticodon-binding domain of a subclass of class I aminoacyl-tRNA synthetases"/>
    <property type="match status" value="1"/>
</dbReference>
<dbReference type="Pfam" id="PF09190">
    <property type="entry name" value="DALR_2"/>
    <property type="match status" value="1"/>
</dbReference>
<keyword evidence="6 13" id="KW-0479">Metal-binding</keyword>
<evidence type="ECO:0000256" key="3">
    <source>
        <dbReference type="ARBA" id="ARBA00011245"/>
    </source>
</evidence>
<evidence type="ECO:0000313" key="16">
    <source>
        <dbReference type="Proteomes" id="UP000310636"/>
    </source>
</evidence>
<evidence type="ECO:0000256" key="10">
    <source>
        <dbReference type="ARBA" id="ARBA00022917"/>
    </source>
</evidence>
<evidence type="ECO:0000256" key="2">
    <source>
        <dbReference type="ARBA" id="ARBA00005594"/>
    </source>
</evidence>
<dbReference type="InterPro" id="IPR024909">
    <property type="entry name" value="Cys-tRNA/MSH_ligase"/>
</dbReference>
<dbReference type="InterPro" id="IPR015803">
    <property type="entry name" value="Cys-tRNA-ligase"/>
</dbReference>
<keyword evidence="4 13" id="KW-0963">Cytoplasm</keyword>
<feature type="short sequence motif" description="'HIGH' region" evidence="13">
    <location>
        <begin position="31"/>
        <end position="41"/>
    </location>
</feature>
<keyword evidence="11 13" id="KW-0030">Aminoacyl-tRNA synthetase</keyword>
<evidence type="ECO:0000256" key="12">
    <source>
        <dbReference type="ARBA" id="ARBA00047398"/>
    </source>
</evidence>
<evidence type="ECO:0000256" key="13">
    <source>
        <dbReference type="HAMAP-Rule" id="MF_00041"/>
    </source>
</evidence>
<dbReference type="GO" id="GO:0008270">
    <property type="term" value="F:zinc ion binding"/>
    <property type="evidence" value="ECO:0007669"/>
    <property type="project" value="UniProtKB-UniRule"/>
</dbReference>
<evidence type="ECO:0000256" key="4">
    <source>
        <dbReference type="ARBA" id="ARBA00022490"/>
    </source>
</evidence>
<dbReference type="HAMAP" id="MF_00041">
    <property type="entry name" value="Cys_tRNA_synth"/>
    <property type="match status" value="1"/>
</dbReference>
<dbReference type="InterPro" id="IPR009080">
    <property type="entry name" value="tRNAsynth_Ia_anticodon-bd"/>
</dbReference>
<evidence type="ECO:0000313" key="15">
    <source>
        <dbReference type="EMBL" id="THF79078.1"/>
    </source>
</evidence>
<keyword evidence="5 13" id="KW-0436">Ligase</keyword>
<sequence>MTLKIYNSLTREKEIFVPLTPGHVNMYVCGPTVYDYIHIGNSRPVIFFDVVRRYLEFSGYEVNYVVNFTDVDDKMIRRANELGLTVPELAEKYIAGFNEDREGLGARPATINPRVTENIPEIVAFIEELVDKGYAYESGGDVYYRTSRFPEYGKLSHKNLDELQYGIRVEVDERKENPQDFVLWKGAKPGEIFWPSPWGDGRPGWHIECSAMARTFAGDTLDIHGGGHDLQFPHHECEIAQSEALTGKPLARYWMHNGFVNINNEKMSKSLGNGINPRELLKRTSAQAIRYIMLTTHYRSPLNFSEEIVRQAENSVARLATSASNLKHRLAGVHDELPEGPDAEVEARLAELMAEFRAKMDDDFNTADAVTAWFQLVSETNAYLQRDVADAATLGLLLKTAEELDRVLGLLLPEDEGADLLDEEVDRLIAERADARKSRNFKRADEIRDLLAEKGILLEDTPQGIRWRRA</sequence>
<dbReference type="EMBL" id="SSOB01000014">
    <property type="protein sequence ID" value="THF79078.1"/>
    <property type="molecule type" value="Genomic_DNA"/>
</dbReference>
<organism evidence="15 16">
    <name type="scientific">Cohnella fermenti</name>
    <dbReference type="NCBI Taxonomy" id="2565925"/>
    <lineage>
        <taxon>Bacteria</taxon>
        <taxon>Bacillati</taxon>
        <taxon>Bacillota</taxon>
        <taxon>Bacilli</taxon>
        <taxon>Bacillales</taxon>
        <taxon>Paenibacillaceae</taxon>
        <taxon>Cohnella</taxon>
    </lineage>
</organism>
<evidence type="ECO:0000256" key="6">
    <source>
        <dbReference type="ARBA" id="ARBA00022723"/>
    </source>
</evidence>
<dbReference type="GO" id="GO:0005524">
    <property type="term" value="F:ATP binding"/>
    <property type="evidence" value="ECO:0007669"/>
    <property type="project" value="UniProtKB-UniRule"/>
</dbReference>
<feature type="binding site" evidence="13">
    <location>
        <position position="29"/>
    </location>
    <ligand>
        <name>Zn(2+)</name>
        <dbReference type="ChEBI" id="CHEBI:29105"/>
    </ligand>
</feature>
<dbReference type="InterPro" id="IPR032678">
    <property type="entry name" value="tRNA-synt_1_cat_dom"/>
</dbReference>
<gene>
    <name evidence="13" type="primary">cysS</name>
    <name evidence="15" type="ORF">E6C55_12740</name>
</gene>
<evidence type="ECO:0000256" key="7">
    <source>
        <dbReference type="ARBA" id="ARBA00022741"/>
    </source>
</evidence>
<dbReference type="GO" id="GO:0005829">
    <property type="term" value="C:cytosol"/>
    <property type="evidence" value="ECO:0007669"/>
    <property type="project" value="TreeGrafter"/>
</dbReference>
<feature type="binding site" evidence="13">
    <location>
        <position position="238"/>
    </location>
    <ligand>
        <name>Zn(2+)</name>
        <dbReference type="ChEBI" id="CHEBI:29105"/>
    </ligand>
</feature>
<evidence type="ECO:0000256" key="11">
    <source>
        <dbReference type="ARBA" id="ARBA00023146"/>
    </source>
</evidence>
<feature type="binding site" evidence="13">
    <location>
        <position position="269"/>
    </location>
    <ligand>
        <name>ATP</name>
        <dbReference type="ChEBI" id="CHEBI:30616"/>
    </ligand>
</feature>
<comment type="subunit">
    <text evidence="3 13">Monomer.</text>
</comment>
<evidence type="ECO:0000256" key="9">
    <source>
        <dbReference type="ARBA" id="ARBA00022840"/>
    </source>
</evidence>
<dbReference type="Pfam" id="PF23493">
    <property type="entry name" value="CysS_C"/>
    <property type="match status" value="1"/>
</dbReference>
<dbReference type="FunFam" id="3.40.50.620:FF:000009">
    <property type="entry name" value="Cysteine--tRNA ligase"/>
    <property type="match status" value="1"/>
</dbReference>
<comment type="subcellular location">
    <subcellularLocation>
        <location evidence="1 13">Cytoplasm</location>
    </subcellularLocation>
</comment>
<dbReference type="CDD" id="cd00672">
    <property type="entry name" value="CysRS_core"/>
    <property type="match status" value="1"/>
</dbReference>
<proteinExistence type="inferred from homology"/>
<dbReference type="InterPro" id="IPR056411">
    <property type="entry name" value="CysS_C"/>
</dbReference>
<dbReference type="NCBIfam" id="TIGR00435">
    <property type="entry name" value="cysS"/>
    <property type="match status" value="1"/>
</dbReference>
<keyword evidence="16" id="KW-1185">Reference proteome</keyword>
<keyword evidence="9 13" id="KW-0067">ATP-binding</keyword>
<evidence type="ECO:0000256" key="1">
    <source>
        <dbReference type="ARBA" id="ARBA00004496"/>
    </source>
</evidence>
<feature type="binding site" evidence="13">
    <location>
        <position position="209"/>
    </location>
    <ligand>
        <name>Zn(2+)</name>
        <dbReference type="ChEBI" id="CHEBI:29105"/>
    </ligand>
</feature>
<dbReference type="InterPro" id="IPR015273">
    <property type="entry name" value="Cys-tRNA-synt_Ia_DALR"/>
</dbReference>
<dbReference type="EC" id="6.1.1.16" evidence="13"/>
<comment type="catalytic activity">
    <reaction evidence="12 13">
        <text>tRNA(Cys) + L-cysteine + ATP = L-cysteinyl-tRNA(Cys) + AMP + diphosphate</text>
        <dbReference type="Rhea" id="RHEA:17773"/>
        <dbReference type="Rhea" id="RHEA-COMP:9661"/>
        <dbReference type="Rhea" id="RHEA-COMP:9679"/>
        <dbReference type="ChEBI" id="CHEBI:30616"/>
        <dbReference type="ChEBI" id="CHEBI:33019"/>
        <dbReference type="ChEBI" id="CHEBI:35235"/>
        <dbReference type="ChEBI" id="CHEBI:78442"/>
        <dbReference type="ChEBI" id="CHEBI:78517"/>
        <dbReference type="ChEBI" id="CHEBI:456215"/>
        <dbReference type="EC" id="6.1.1.16"/>
    </reaction>
</comment>
<feature type="short sequence motif" description="'KMSKS' region" evidence="13">
    <location>
        <begin position="266"/>
        <end position="270"/>
    </location>
</feature>
<dbReference type="AlphaFoldDB" id="A0A4S4BX72"/>
<comment type="cofactor">
    <cofactor evidence="13">
        <name>Zn(2+)</name>
        <dbReference type="ChEBI" id="CHEBI:29105"/>
    </cofactor>
    <text evidence="13">Binds 1 zinc ion per subunit.</text>
</comment>
<protein>
    <recommendedName>
        <fullName evidence="13">Cysteine--tRNA ligase</fullName>
        <ecNumber evidence="13">6.1.1.16</ecNumber>
    </recommendedName>
    <alternativeName>
        <fullName evidence="13">Cysteinyl-tRNA synthetase</fullName>
        <shortName evidence="13">CysRS</shortName>
    </alternativeName>
</protein>
<dbReference type="Gene3D" id="1.20.120.1910">
    <property type="entry name" value="Cysteine-tRNA ligase, C-terminal anti-codon recognition domain"/>
    <property type="match status" value="1"/>
</dbReference>
<accession>A0A4S4BX72</accession>
<dbReference type="PANTHER" id="PTHR10890">
    <property type="entry name" value="CYSTEINYL-TRNA SYNTHETASE"/>
    <property type="match status" value="1"/>
</dbReference>